<accession>A0A812ALR1</accession>
<evidence type="ECO:0000313" key="3">
    <source>
        <dbReference type="Proteomes" id="UP000597762"/>
    </source>
</evidence>
<protein>
    <submittedName>
        <fullName evidence="2">Uncharacterized protein</fullName>
    </submittedName>
</protein>
<keyword evidence="1" id="KW-0472">Membrane</keyword>
<reference evidence="2" key="1">
    <citation type="submission" date="2021-01" db="EMBL/GenBank/DDBJ databases">
        <authorList>
            <person name="Li R."/>
            <person name="Bekaert M."/>
        </authorList>
    </citation>
    <scope>NUCLEOTIDE SEQUENCE</scope>
    <source>
        <strain evidence="2">Farmed</strain>
    </source>
</reference>
<organism evidence="2 3">
    <name type="scientific">Acanthosepion pharaonis</name>
    <name type="common">Pharaoh cuttlefish</name>
    <name type="synonym">Sepia pharaonis</name>
    <dbReference type="NCBI Taxonomy" id="158019"/>
    <lineage>
        <taxon>Eukaryota</taxon>
        <taxon>Metazoa</taxon>
        <taxon>Spiralia</taxon>
        <taxon>Lophotrochozoa</taxon>
        <taxon>Mollusca</taxon>
        <taxon>Cephalopoda</taxon>
        <taxon>Coleoidea</taxon>
        <taxon>Decapodiformes</taxon>
        <taxon>Sepiida</taxon>
        <taxon>Sepiina</taxon>
        <taxon>Sepiidae</taxon>
        <taxon>Acanthosepion</taxon>
    </lineage>
</organism>
<feature type="transmembrane region" description="Helical" evidence="1">
    <location>
        <begin position="104"/>
        <end position="125"/>
    </location>
</feature>
<keyword evidence="1" id="KW-1133">Transmembrane helix</keyword>
<evidence type="ECO:0000256" key="1">
    <source>
        <dbReference type="SAM" id="Phobius"/>
    </source>
</evidence>
<sequence>MQRLLQSKRQCHMLSGVLLVPDTVVANYSLPQVMVPAYSGIKVTNELVVGGRSLDGMVELGVKFGFVFISFPDAALLGQSSLAESRHIYVESGKHLANEGCASFRAATGILSFLFLFFLSPIFILSPPSSPPKSYGDSTMSRLGMLEAFSLQLHTGGRSKMVTFG</sequence>
<evidence type="ECO:0000313" key="2">
    <source>
        <dbReference type="EMBL" id="CAE1144848.1"/>
    </source>
</evidence>
<name>A0A812ALR1_ACAPH</name>
<dbReference type="AlphaFoldDB" id="A0A812ALR1"/>
<keyword evidence="1" id="KW-0812">Transmembrane</keyword>
<dbReference type="Proteomes" id="UP000597762">
    <property type="component" value="Unassembled WGS sequence"/>
</dbReference>
<keyword evidence="3" id="KW-1185">Reference proteome</keyword>
<gene>
    <name evidence="2" type="ORF">SPHA_1488</name>
</gene>
<comment type="caution">
    <text evidence="2">The sequence shown here is derived from an EMBL/GenBank/DDBJ whole genome shotgun (WGS) entry which is preliminary data.</text>
</comment>
<proteinExistence type="predicted"/>
<dbReference type="EMBL" id="CAHIKZ030000041">
    <property type="protein sequence ID" value="CAE1144848.1"/>
    <property type="molecule type" value="Genomic_DNA"/>
</dbReference>